<evidence type="ECO:0000256" key="5">
    <source>
        <dbReference type="SAM" id="MobiDB-lite"/>
    </source>
</evidence>
<dbReference type="PROSITE" id="PS00061">
    <property type="entry name" value="ADH_SHORT"/>
    <property type="match status" value="1"/>
</dbReference>
<comment type="similarity">
    <text evidence="1 4">Belongs to the short-chain dehydrogenases/reductases (SDR) family.</text>
</comment>
<dbReference type="InterPro" id="IPR020904">
    <property type="entry name" value="Sc_DH/Rdtase_CS"/>
</dbReference>
<dbReference type="GO" id="GO:0044281">
    <property type="term" value="P:small molecule metabolic process"/>
    <property type="evidence" value="ECO:0007669"/>
    <property type="project" value="UniProtKB-ARBA"/>
</dbReference>
<dbReference type="PRINTS" id="PR00080">
    <property type="entry name" value="SDRFAMILY"/>
</dbReference>
<sequence length="430" mass="45995">MFARQALRTAVRARAPYRFAPLVVPSASFSSAASLSKSSVTRRGAKRGISSTPALEGAQEPTQSVLTPTTARTFETYPPRFSSADLVLKLSSSGKFHAALPSTPRVIVHEYPEEHEFVEGDLGHSTDGPEVDVGKHNQRTLASFSMTNKVCVITGAARGLGNLFARTFAESGSNAIVILDLDQGLAETAAKDLVEWFEEHGQAEKGEISAIGLGCDVADEKNVQDCFAKVVEKYGRIDVLVTAAGIVENFPAQDYPTEKFRKLMAINVDGSFFCAREAAKDMMRRDGECPFAAGSALFPLIGKSIVIPSAPGSIVMIGSMSGACVNVPQPQAPYNASKAAVRHMASSLAVEWATRNIRVNVISPGYMATALTRVILDRDPVLKETWENLTPMGRIGEPEDLKGAVIYLASDASGFTTGTDLRVDGGYTLT</sequence>
<evidence type="ECO:0000256" key="3">
    <source>
        <dbReference type="ARBA" id="ARBA00023002"/>
    </source>
</evidence>
<keyword evidence="7" id="KW-1185">Reference proteome</keyword>
<evidence type="ECO:0000256" key="1">
    <source>
        <dbReference type="ARBA" id="ARBA00006484"/>
    </source>
</evidence>
<dbReference type="Pfam" id="PF00106">
    <property type="entry name" value="adh_short"/>
    <property type="match status" value="1"/>
</dbReference>
<dbReference type="GO" id="GO:0050085">
    <property type="term" value="F:mannitol 2-dehydrogenase (NADP+) activity"/>
    <property type="evidence" value="ECO:0007669"/>
    <property type="project" value="UniProtKB-ARBA"/>
</dbReference>
<accession>A0A2X0M9E8</accession>
<dbReference type="GO" id="GO:0005975">
    <property type="term" value="P:carbohydrate metabolic process"/>
    <property type="evidence" value="ECO:0007669"/>
    <property type="project" value="UniProtKB-ARBA"/>
</dbReference>
<dbReference type="InterPro" id="IPR002347">
    <property type="entry name" value="SDR_fam"/>
</dbReference>
<keyword evidence="2" id="KW-0521">NADP</keyword>
<evidence type="ECO:0000313" key="6">
    <source>
        <dbReference type="EMBL" id="SDA01729.1"/>
    </source>
</evidence>
<dbReference type="InterPro" id="IPR036291">
    <property type="entry name" value="NAD(P)-bd_dom_sf"/>
</dbReference>
<dbReference type="FunFam" id="3.40.50.720:FF:000090">
    <property type="entry name" value="NADP-dependent mannitol dehydrogenase"/>
    <property type="match status" value="1"/>
</dbReference>
<feature type="region of interest" description="Disordered" evidence="5">
    <location>
        <begin position="40"/>
        <end position="70"/>
    </location>
</feature>
<dbReference type="Gene3D" id="3.40.50.720">
    <property type="entry name" value="NAD(P)-binding Rossmann-like Domain"/>
    <property type="match status" value="1"/>
</dbReference>
<proteinExistence type="inferred from homology"/>
<dbReference type="AlphaFoldDB" id="A0A2X0M9E8"/>
<feature type="compositionally biased region" description="Polar residues" evidence="5">
    <location>
        <begin position="60"/>
        <end position="70"/>
    </location>
</feature>
<dbReference type="PRINTS" id="PR00081">
    <property type="entry name" value="GDHRDH"/>
</dbReference>
<dbReference type="PANTHER" id="PTHR43008:SF14">
    <property type="entry name" value="DEHYDROGENASE ARBD, PUTATIVE-RELATED"/>
    <property type="match status" value="1"/>
</dbReference>
<keyword evidence="3" id="KW-0560">Oxidoreductase</keyword>
<dbReference type="GO" id="GO:0050664">
    <property type="term" value="F:oxidoreductase activity, acting on NAD(P)H, oxygen as acceptor"/>
    <property type="evidence" value="ECO:0007669"/>
    <property type="project" value="TreeGrafter"/>
</dbReference>
<evidence type="ECO:0000256" key="4">
    <source>
        <dbReference type="RuleBase" id="RU000363"/>
    </source>
</evidence>
<protein>
    <submittedName>
        <fullName evidence="6">BZ3500_MvSof-1268-A1-R1_Chr10-2g02913 protein</fullName>
    </submittedName>
</protein>
<gene>
    <name evidence="6" type="ORF">BZ3500_MVSOF-1268-A1-R1_CHR10-2G02913</name>
</gene>
<organism evidence="6 7">
    <name type="scientific">Microbotryum saponariae</name>
    <dbReference type="NCBI Taxonomy" id="289078"/>
    <lineage>
        <taxon>Eukaryota</taxon>
        <taxon>Fungi</taxon>
        <taxon>Dikarya</taxon>
        <taxon>Basidiomycota</taxon>
        <taxon>Pucciniomycotina</taxon>
        <taxon>Microbotryomycetes</taxon>
        <taxon>Microbotryales</taxon>
        <taxon>Microbotryaceae</taxon>
        <taxon>Microbotryum</taxon>
    </lineage>
</organism>
<dbReference type="Proteomes" id="UP000249723">
    <property type="component" value="Unassembled WGS sequence"/>
</dbReference>
<dbReference type="EMBL" id="FMWP01000117">
    <property type="protein sequence ID" value="SDA01729.1"/>
    <property type="molecule type" value="Genomic_DNA"/>
</dbReference>
<dbReference type="STRING" id="289078.A0A2X0M9E8"/>
<dbReference type="Pfam" id="PF13561">
    <property type="entry name" value="adh_short_C2"/>
    <property type="match status" value="1"/>
</dbReference>
<dbReference type="OrthoDB" id="2534709at2759"/>
<evidence type="ECO:0000313" key="7">
    <source>
        <dbReference type="Proteomes" id="UP000249723"/>
    </source>
</evidence>
<dbReference type="PANTHER" id="PTHR43008">
    <property type="entry name" value="BENZIL REDUCTASE"/>
    <property type="match status" value="1"/>
</dbReference>
<dbReference type="SUPFAM" id="SSF51735">
    <property type="entry name" value="NAD(P)-binding Rossmann-fold domains"/>
    <property type="match status" value="1"/>
</dbReference>
<evidence type="ECO:0000256" key="2">
    <source>
        <dbReference type="ARBA" id="ARBA00022857"/>
    </source>
</evidence>
<name>A0A2X0M9E8_9BASI</name>
<reference evidence="7" key="1">
    <citation type="submission" date="2016-10" db="EMBL/GenBank/DDBJ databases">
        <authorList>
            <person name="Jeantristanb JTB J.-T."/>
            <person name="Ricardo R."/>
        </authorList>
    </citation>
    <scope>NUCLEOTIDE SEQUENCE [LARGE SCALE GENOMIC DNA]</scope>
</reference>